<evidence type="ECO:0000259" key="1">
    <source>
        <dbReference type="Pfam" id="PF12867"/>
    </source>
</evidence>
<organism evidence="2 3">
    <name type="scientific">Priestia taiwanensis</name>
    <dbReference type="NCBI Taxonomy" id="1347902"/>
    <lineage>
        <taxon>Bacteria</taxon>
        <taxon>Bacillati</taxon>
        <taxon>Bacillota</taxon>
        <taxon>Bacilli</taxon>
        <taxon>Bacillales</taxon>
        <taxon>Bacillaceae</taxon>
        <taxon>Priestia</taxon>
    </lineage>
</organism>
<reference evidence="2" key="1">
    <citation type="journal article" date="2014" name="Int. J. Syst. Evol. Microbiol.">
        <title>Complete genome sequence of Corynebacterium casei LMG S-19264T (=DSM 44701T), isolated from a smear-ripened cheese.</title>
        <authorList>
            <consortium name="US DOE Joint Genome Institute (JGI-PGF)"/>
            <person name="Walter F."/>
            <person name="Albersmeier A."/>
            <person name="Kalinowski J."/>
            <person name="Ruckert C."/>
        </authorList>
    </citation>
    <scope>NUCLEOTIDE SEQUENCE</scope>
    <source>
        <strain evidence="2">CGMCC 1.12698</strain>
    </source>
</reference>
<proteinExistence type="predicted"/>
<feature type="domain" description="DinB-like" evidence="1">
    <location>
        <begin position="13"/>
        <end position="175"/>
    </location>
</feature>
<evidence type="ECO:0000313" key="3">
    <source>
        <dbReference type="Proteomes" id="UP000605259"/>
    </source>
</evidence>
<name>A0A917EM42_9BACI</name>
<keyword evidence="3" id="KW-1185">Reference proteome</keyword>
<comment type="caution">
    <text evidence="2">The sequence shown here is derived from an EMBL/GenBank/DDBJ whole genome shotgun (WGS) entry which is preliminary data.</text>
</comment>
<reference evidence="2" key="2">
    <citation type="submission" date="2020-09" db="EMBL/GenBank/DDBJ databases">
        <authorList>
            <person name="Sun Q."/>
            <person name="Zhou Y."/>
        </authorList>
    </citation>
    <scope>NUCLEOTIDE SEQUENCE</scope>
    <source>
        <strain evidence="2">CGMCC 1.12698</strain>
    </source>
</reference>
<gene>
    <name evidence="2" type="ORF">GCM10007140_10270</name>
</gene>
<dbReference type="EMBL" id="BMFK01000001">
    <property type="protein sequence ID" value="GGE61987.1"/>
    <property type="molecule type" value="Genomic_DNA"/>
</dbReference>
<dbReference type="Proteomes" id="UP000605259">
    <property type="component" value="Unassembled WGS sequence"/>
</dbReference>
<dbReference type="RefSeq" id="WP_188387334.1">
    <property type="nucleotide sequence ID" value="NZ_BMFK01000001.1"/>
</dbReference>
<protein>
    <submittedName>
        <fullName evidence="2">Membrane protein</fullName>
    </submittedName>
</protein>
<dbReference type="Pfam" id="PF12867">
    <property type="entry name" value="DinB_2"/>
    <property type="match status" value="1"/>
</dbReference>
<dbReference type="InterPro" id="IPR034660">
    <property type="entry name" value="DinB/YfiT-like"/>
</dbReference>
<evidence type="ECO:0000313" key="2">
    <source>
        <dbReference type="EMBL" id="GGE61987.1"/>
    </source>
</evidence>
<dbReference type="SUPFAM" id="SSF109854">
    <property type="entry name" value="DinB/YfiT-like putative metalloenzymes"/>
    <property type="match status" value="1"/>
</dbReference>
<dbReference type="InterPro" id="IPR024775">
    <property type="entry name" value="DinB-like"/>
</dbReference>
<dbReference type="AlphaFoldDB" id="A0A917EM42"/>
<sequence>MKSTSISRHFDTLEKQRELFIPNVKLLSKEQLWYRMNDGKWSIGEHLYHLYLMVRMIKVVTKCSFVLLPYAKLRRNAPFETEIHDIFVAFQEKKGRGMSAPFVIAPPKKVRYSMDIMELEKVLEGKTNELKTLVANIEEEVAGHIRFFDPMAKYPNLIQVIQLVAIHEQHHFRIIQRACDIEGTHNRYN</sequence>
<accession>A0A917EM42</accession>
<dbReference type="Gene3D" id="1.20.120.450">
    <property type="entry name" value="dinb family like domain"/>
    <property type="match status" value="1"/>
</dbReference>